<dbReference type="PANTHER" id="PTHR10166:SF37">
    <property type="entry name" value="STOLID, ISOFORM H"/>
    <property type="match status" value="1"/>
</dbReference>
<evidence type="ECO:0000313" key="2">
    <source>
        <dbReference type="EMBL" id="BDS14315.1"/>
    </source>
</evidence>
<dbReference type="RefSeq" id="WP_264789534.1">
    <property type="nucleotide sequence ID" value="NZ_AP026867.1"/>
</dbReference>
<dbReference type="Pfam" id="PF00092">
    <property type="entry name" value="VWA"/>
    <property type="match status" value="1"/>
</dbReference>
<dbReference type="InterPro" id="IPR002035">
    <property type="entry name" value="VWF_A"/>
</dbReference>
<dbReference type="KEGG" id="aup:AsAng_0050940"/>
<dbReference type="PANTHER" id="PTHR10166">
    <property type="entry name" value="VOLTAGE-DEPENDENT CALCIUM CHANNEL SUBUNIT ALPHA-2/DELTA-RELATED"/>
    <property type="match status" value="1"/>
</dbReference>
<keyword evidence="3" id="KW-1185">Reference proteome</keyword>
<dbReference type="Gene3D" id="3.40.50.410">
    <property type="entry name" value="von Willebrand factor, type A domain"/>
    <property type="match status" value="1"/>
</dbReference>
<reference evidence="2" key="1">
    <citation type="submission" date="2022-09" db="EMBL/GenBank/DDBJ databases">
        <title>Aureispira anguillicida sp. nov., isolated from Leptocephalus of Japanese eel Anguilla japonica.</title>
        <authorList>
            <person name="Yuasa K."/>
            <person name="Mekata T."/>
            <person name="Ikunari K."/>
        </authorList>
    </citation>
    <scope>NUCLEOTIDE SEQUENCE</scope>
    <source>
        <strain evidence="2">EL160426</strain>
    </source>
</reference>
<dbReference type="SMART" id="SM00327">
    <property type="entry name" value="VWA"/>
    <property type="match status" value="1"/>
</dbReference>
<proteinExistence type="predicted"/>
<dbReference type="InterPro" id="IPR036465">
    <property type="entry name" value="vWFA_dom_sf"/>
</dbReference>
<protein>
    <submittedName>
        <fullName evidence="2">VWA domain-containing protein</fullName>
    </submittedName>
</protein>
<name>A0A915YJE8_9BACT</name>
<evidence type="ECO:0000259" key="1">
    <source>
        <dbReference type="PROSITE" id="PS50234"/>
    </source>
</evidence>
<organism evidence="2 3">
    <name type="scientific">Aureispira anguillae</name>
    <dbReference type="NCBI Taxonomy" id="2864201"/>
    <lineage>
        <taxon>Bacteria</taxon>
        <taxon>Pseudomonadati</taxon>
        <taxon>Bacteroidota</taxon>
        <taxon>Saprospiria</taxon>
        <taxon>Saprospirales</taxon>
        <taxon>Saprospiraceae</taxon>
        <taxon>Aureispira</taxon>
    </lineage>
</organism>
<dbReference type="Proteomes" id="UP001060919">
    <property type="component" value="Chromosome"/>
</dbReference>
<accession>A0A915YJE8</accession>
<dbReference type="EMBL" id="AP026867">
    <property type="protein sequence ID" value="BDS14315.1"/>
    <property type="molecule type" value="Genomic_DNA"/>
</dbReference>
<dbReference type="CDD" id="cd01465">
    <property type="entry name" value="vWA_subgroup"/>
    <property type="match status" value="1"/>
</dbReference>
<dbReference type="Pfam" id="PF12450">
    <property type="entry name" value="vWF_A"/>
    <property type="match status" value="1"/>
</dbReference>
<sequence>MKKSQSLFLIPLLFSMLFSCENSNKLSQVDNTRVSPPVIEERAMATEAAKIEQEAELDADYITDEPYTATPNTEEYDKIVENTFQGVAQNPLSTFSIDVDNASYSNVRRFLEAHQLPQANAVRIEEMINYFDYDYAQPKGEHPFSIHTEMSTAPWNTEHHLIHIGLQGKDLDYDNLKPSNLVFLIDASGSMGDPNKLPLLKKSLKLLLAQLDDKDRVAIVAYAGAAGLVLPSTPASQTNTILNALDAVNSGGSTAGGEGIQLAYKIAKENLITGGNNRVILATDGDFNVGPSSSSDLVDLIEEKRKDDIYLTICGFGMGNYKDGRMEQISNAGNGNYFYIDNIREAQKVFVTEMRANMFTIAKDVKIQIEFNPNTIKAYRLIGYENRLLAKEDFDDDTKDAGELGAGHTVTAIYEVILTDSKSKQTIHNASELKYQKTTSANNANDLMTVKFRYKPIKSESSILLEEVLTKQNIPSLAQTSNNYRFSAAVAGFGMLLRGSEFKGTTTYDQLLDLAKTAVGDDKEGHRAEFLQLIKTAQLLDAPKTSSAN</sequence>
<gene>
    <name evidence="2" type="ORF">AsAng_0050940</name>
</gene>
<dbReference type="Pfam" id="PF12034">
    <property type="entry name" value="YfbK_C"/>
    <property type="match status" value="1"/>
</dbReference>
<dbReference type="InterPro" id="IPR051173">
    <property type="entry name" value="Ca_channel_alpha-2/delta"/>
</dbReference>
<dbReference type="AlphaFoldDB" id="A0A915YJE8"/>
<feature type="domain" description="VWFA" evidence="1">
    <location>
        <begin position="180"/>
        <end position="354"/>
    </location>
</feature>
<dbReference type="InterPro" id="IPR021908">
    <property type="entry name" value="YfbK_C"/>
</dbReference>
<dbReference type="PROSITE" id="PS51257">
    <property type="entry name" value="PROKAR_LIPOPROTEIN"/>
    <property type="match status" value="1"/>
</dbReference>
<dbReference type="SUPFAM" id="SSF53300">
    <property type="entry name" value="vWA-like"/>
    <property type="match status" value="1"/>
</dbReference>
<dbReference type="InterPro" id="IPR022156">
    <property type="entry name" value="Uncharacterised_YfbK_N"/>
</dbReference>
<dbReference type="PROSITE" id="PS50234">
    <property type="entry name" value="VWFA"/>
    <property type="match status" value="1"/>
</dbReference>
<evidence type="ECO:0000313" key="3">
    <source>
        <dbReference type="Proteomes" id="UP001060919"/>
    </source>
</evidence>